<dbReference type="SUPFAM" id="SSF56219">
    <property type="entry name" value="DNase I-like"/>
    <property type="match status" value="1"/>
</dbReference>
<proteinExistence type="predicted"/>
<evidence type="ECO:0000313" key="2">
    <source>
        <dbReference type="Proteomes" id="UP001066276"/>
    </source>
</evidence>
<evidence type="ECO:0000313" key="1">
    <source>
        <dbReference type="EMBL" id="KAJ1209692.1"/>
    </source>
</evidence>
<dbReference type="InterPro" id="IPR036691">
    <property type="entry name" value="Endo/exonu/phosph_ase_sf"/>
</dbReference>
<dbReference type="Proteomes" id="UP001066276">
    <property type="component" value="Chromosome 1_2"/>
</dbReference>
<gene>
    <name evidence="1" type="ORF">NDU88_005065</name>
</gene>
<organism evidence="1 2">
    <name type="scientific">Pleurodeles waltl</name>
    <name type="common">Iberian ribbed newt</name>
    <dbReference type="NCBI Taxonomy" id="8319"/>
    <lineage>
        <taxon>Eukaryota</taxon>
        <taxon>Metazoa</taxon>
        <taxon>Chordata</taxon>
        <taxon>Craniata</taxon>
        <taxon>Vertebrata</taxon>
        <taxon>Euteleostomi</taxon>
        <taxon>Amphibia</taxon>
        <taxon>Batrachia</taxon>
        <taxon>Caudata</taxon>
        <taxon>Salamandroidea</taxon>
        <taxon>Salamandridae</taxon>
        <taxon>Pleurodelinae</taxon>
        <taxon>Pleurodeles</taxon>
    </lineage>
</organism>
<sequence>MKPHLIRQLVDTMRELQLQDLWCHRNPTIREYSCYTPAANTYSRLDYCLVSKTLSPLIQAIAYFAHYLSDRSHLLVKLNKSYTPPVVLMCWLRLEALSEAPFAGAVRDGLTQFFDINWGTSTTRRCDEEAIKVVHADY</sequence>
<protein>
    <submittedName>
        <fullName evidence="1">Uncharacterized protein</fullName>
    </submittedName>
</protein>
<dbReference type="EMBL" id="JANPWB010000002">
    <property type="protein sequence ID" value="KAJ1209692.1"/>
    <property type="molecule type" value="Genomic_DNA"/>
</dbReference>
<dbReference type="Gene3D" id="3.60.10.10">
    <property type="entry name" value="Endonuclease/exonuclease/phosphatase"/>
    <property type="match status" value="1"/>
</dbReference>
<name>A0AAV7W727_PLEWA</name>
<keyword evidence="2" id="KW-1185">Reference proteome</keyword>
<comment type="caution">
    <text evidence="1">The sequence shown here is derived from an EMBL/GenBank/DDBJ whole genome shotgun (WGS) entry which is preliminary data.</text>
</comment>
<dbReference type="AlphaFoldDB" id="A0AAV7W727"/>
<reference evidence="1" key="1">
    <citation type="journal article" date="2022" name="bioRxiv">
        <title>Sequencing and chromosome-scale assembly of the giantPleurodeles waltlgenome.</title>
        <authorList>
            <person name="Brown T."/>
            <person name="Elewa A."/>
            <person name="Iarovenko S."/>
            <person name="Subramanian E."/>
            <person name="Araus A.J."/>
            <person name="Petzold A."/>
            <person name="Susuki M."/>
            <person name="Suzuki K.-i.T."/>
            <person name="Hayashi T."/>
            <person name="Toyoda A."/>
            <person name="Oliveira C."/>
            <person name="Osipova E."/>
            <person name="Leigh N.D."/>
            <person name="Simon A."/>
            <person name="Yun M.H."/>
        </authorList>
    </citation>
    <scope>NUCLEOTIDE SEQUENCE</scope>
    <source>
        <strain evidence="1">20211129_DDA</strain>
        <tissue evidence="1">Liver</tissue>
    </source>
</reference>
<accession>A0AAV7W727</accession>